<reference evidence="2" key="1">
    <citation type="journal article" date="2019" name="Int. J. Syst. Evol. Microbiol.">
        <title>The Global Catalogue of Microorganisms (GCM) 10K type strain sequencing project: providing services to taxonomists for standard genome sequencing and annotation.</title>
        <authorList>
            <consortium name="The Broad Institute Genomics Platform"/>
            <consortium name="The Broad Institute Genome Sequencing Center for Infectious Disease"/>
            <person name="Wu L."/>
            <person name="Ma J."/>
        </authorList>
    </citation>
    <scope>NUCLEOTIDE SEQUENCE [LARGE SCALE GENOMIC DNA]</scope>
    <source>
        <strain evidence="2">JCM 16240</strain>
    </source>
</reference>
<gene>
    <name evidence="1" type="ORF">GCM10009125_14000</name>
</gene>
<keyword evidence="2" id="KW-1185">Reference proteome</keyword>
<accession>A0ABP3DAF8</accession>
<dbReference type="Proteomes" id="UP001501176">
    <property type="component" value="Unassembled WGS sequence"/>
</dbReference>
<dbReference type="PANTHER" id="PTHR17985">
    <property type="entry name" value="SER/THR-RICH PROTEIN T10 IN DGCR REGION"/>
    <property type="match status" value="1"/>
</dbReference>
<sequence>MCIAYLSLGAPGWPLLIAANRDEFHDRPARAAGPWPEAPHLIAGRDLQGGGTWMGATADGRYALLTNYREPGRPVRPGAPSRGLLVSDFLLGASAPEAWIAAIAARADDWAGFNLIVGDARQAWYLGNRDAARTPRRLEPGRYVLSNHLLDTPWPKAARLRAALDTLPPAAWSREPEQVFERLRDTTPADDALLPDTGLAPERERLLSSPFIISPDYGTRCSTVLARSTDGLTFFSELGYDAGGRPDERHDWRLRDPQA</sequence>
<dbReference type="Pfam" id="PF05742">
    <property type="entry name" value="TANGO2"/>
    <property type="match status" value="1"/>
</dbReference>
<name>A0ABP3DAF8_9BURK</name>
<organism evidence="1 2">
    <name type="scientific">Castellaniella daejeonensis</name>
    <dbReference type="NCBI Taxonomy" id="659013"/>
    <lineage>
        <taxon>Bacteria</taxon>
        <taxon>Pseudomonadati</taxon>
        <taxon>Pseudomonadota</taxon>
        <taxon>Betaproteobacteria</taxon>
        <taxon>Burkholderiales</taxon>
        <taxon>Alcaligenaceae</taxon>
        <taxon>Castellaniella</taxon>
    </lineage>
</organism>
<dbReference type="EMBL" id="BAAAFN010000011">
    <property type="protein sequence ID" value="GAA0226280.1"/>
    <property type="molecule type" value="Genomic_DNA"/>
</dbReference>
<dbReference type="InterPro" id="IPR008551">
    <property type="entry name" value="TANGO2"/>
</dbReference>
<dbReference type="Gene3D" id="3.60.60.10">
    <property type="entry name" value="Penicillin V Acylase, Chain A"/>
    <property type="match status" value="1"/>
</dbReference>
<dbReference type="RefSeq" id="WP_343820676.1">
    <property type="nucleotide sequence ID" value="NZ_BAAAFN010000011.1"/>
</dbReference>
<protein>
    <submittedName>
        <fullName evidence="1">NRDE family protein</fullName>
    </submittedName>
</protein>
<proteinExistence type="predicted"/>
<evidence type="ECO:0000313" key="2">
    <source>
        <dbReference type="Proteomes" id="UP001501176"/>
    </source>
</evidence>
<dbReference type="PANTHER" id="PTHR17985:SF8">
    <property type="entry name" value="TRANSPORT AND GOLGI ORGANIZATION PROTEIN 2 HOMOLOG"/>
    <property type="match status" value="1"/>
</dbReference>
<comment type="caution">
    <text evidence="1">The sequence shown here is derived from an EMBL/GenBank/DDBJ whole genome shotgun (WGS) entry which is preliminary data.</text>
</comment>
<evidence type="ECO:0000313" key="1">
    <source>
        <dbReference type="EMBL" id="GAA0226280.1"/>
    </source>
</evidence>